<feature type="domain" description="TonB-dependent receptor plug" evidence="8">
    <location>
        <begin position="70"/>
        <end position="174"/>
    </location>
</feature>
<dbReference type="Gene3D" id="2.40.170.20">
    <property type="entry name" value="TonB-dependent receptor, beta-barrel domain"/>
    <property type="match status" value="1"/>
</dbReference>
<evidence type="ECO:0000256" key="5">
    <source>
        <dbReference type="RuleBase" id="RU003357"/>
    </source>
</evidence>
<dbReference type="Proteomes" id="UP000199391">
    <property type="component" value="Unassembled WGS sequence"/>
</dbReference>
<feature type="chain" id="PRO_5011516569" evidence="6">
    <location>
        <begin position="36"/>
        <end position="938"/>
    </location>
</feature>
<organism evidence="9 10">
    <name type="scientific">Pseudoduganella namucuonensis</name>
    <dbReference type="NCBI Taxonomy" id="1035707"/>
    <lineage>
        <taxon>Bacteria</taxon>
        <taxon>Pseudomonadati</taxon>
        <taxon>Pseudomonadota</taxon>
        <taxon>Betaproteobacteria</taxon>
        <taxon>Burkholderiales</taxon>
        <taxon>Oxalobacteraceae</taxon>
        <taxon>Telluria group</taxon>
        <taxon>Pseudoduganella</taxon>
    </lineage>
</organism>
<evidence type="ECO:0000259" key="7">
    <source>
        <dbReference type="Pfam" id="PF00593"/>
    </source>
</evidence>
<keyword evidence="10" id="KW-1185">Reference proteome</keyword>
<dbReference type="RefSeq" id="WP_093553191.1">
    <property type="nucleotide sequence ID" value="NZ_FPBO01000002.1"/>
</dbReference>
<dbReference type="AlphaFoldDB" id="A0A1I7FJI8"/>
<evidence type="ECO:0000256" key="4">
    <source>
        <dbReference type="ARBA" id="ARBA00023237"/>
    </source>
</evidence>
<keyword evidence="6" id="KW-0732">Signal</keyword>
<feature type="domain" description="TonB-dependent receptor-like beta-barrel" evidence="7">
    <location>
        <begin position="415"/>
        <end position="904"/>
    </location>
</feature>
<protein>
    <submittedName>
        <fullName evidence="9">Iron complex outermembrane recepter protein</fullName>
    </submittedName>
</protein>
<dbReference type="InterPro" id="IPR037066">
    <property type="entry name" value="Plug_dom_sf"/>
</dbReference>
<feature type="signal peptide" evidence="6">
    <location>
        <begin position="1"/>
        <end position="35"/>
    </location>
</feature>
<dbReference type="EMBL" id="FPBO01000002">
    <property type="protein sequence ID" value="SFU36349.1"/>
    <property type="molecule type" value="Genomic_DNA"/>
</dbReference>
<keyword evidence="3 5" id="KW-0472">Membrane</keyword>
<keyword evidence="5" id="KW-0798">TonB box</keyword>
<accession>A0A1I7FJI8</accession>
<gene>
    <name evidence="9" type="ORF">SAMN05216552_100284</name>
</gene>
<keyword evidence="4" id="KW-0998">Cell outer membrane</keyword>
<comment type="subcellular location">
    <subcellularLocation>
        <location evidence="1 5">Cell outer membrane</location>
    </subcellularLocation>
</comment>
<dbReference type="InterPro" id="IPR010104">
    <property type="entry name" value="TonB_rcpt_bac"/>
</dbReference>
<dbReference type="Pfam" id="PF07715">
    <property type="entry name" value="Plug"/>
    <property type="match status" value="1"/>
</dbReference>
<reference evidence="10" key="1">
    <citation type="submission" date="2016-10" db="EMBL/GenBank/DDBJ databases">
        <authorList>
            <person name="Varghese N."/>
            <person name="Submissions S."/>
        </authorList>
    </citation>
    <scope>NUCLEOTIDE SEQUENCE [LARGE SCALE GENOMIC DNA]</scope>
    <source>
        <strain evidence="10">CGMCC 1.11014</strain>
    </source>
</reference>
<dbReference type="InterPro" id="IPR036942">
    <property type="entry name" value="Beta-barrel_TonB_sf"/>
</dbReference>
<dbReference type="PANTHER" id="PTHR40980">
    <property type="entry name" value="PLUG DOMAIN-CONTAINING PROTEIN"/>
    <property type="match status" value="1"/>
</dbReference>
<dbReference type="Pfam" id="PF00593">
    <property type="entry name" value="TonB_dep_Rec_b-barrel"/>
    <property type="match status" value="1"/>
</dbReference>
<evidence type="ECO:0000256" key="1">
    <source>
        <dbReference type="ARBA" id="ARBA00004442"/>
    </source>
</evidence>
<evidence type="ECO:0000313" key="9">
    <source>
        <dbReference type="EMBL" id="SFU36349.1"/>
    </source>
</evidence>
<dbReference type="CDD" id="cd01347">
    <property type="entry name" value="ligand_gated_channel"/>
    <property type="match status" value="1"/>
</dbReference>
<comment type="similarity">
    <text evidence="2 5">Belongs to the TonB-dependent receptor family.</text>
</comment>
<dbReference type="Gene3D" id="2.170.130.10">
    <property type="entry name" value="TonB-dependent receptor, plug domain"/>
    <property type="match status" value="1"/>
</dbReference>
<evidence type="ECO:0000256" key="2">
    <source>
        <dbReference type="ARBA" id="ARBA00009810"/>
    </source>
</evidence>
<dbReference type="InterPro" id="IPR000531">
    <property type="entry name" value="Beta-barrel_TonB"/>
</dbReference>
<evidence type="ECO:0000313" key="10">
    <source>
        <dbReference type="Proteomes" id="UP000199391"/>
    </source>
</evidence>
<dbReference type="OrthoDB" id="8727862at2"/>
<dbReference type="NCBIfam" id="TIGR01782">
    <property type="entry name" value="TonB-Xanth-Caul"/>
    <property type="match status" value="1"/>
</dbReference>
<name>A0A1I7FJI8_9BURK</name>
<dbReference type="STRING" id="1035707.SAMN05216552_100284"/>
<evidence type="ECO:0000259" key="8">
    <source>
        <dbReference type="Pfam" id="PF07715"/>
    </source>
</evidence>
<proteinExistence type="inferred from homology"/>
<sequence length="938" mass="99640">MNNVASKRGTSAAFQLKPVAAGCAVFLALASNAYAQTASAPAAAPAADAPIQAVVVSGIRSGIEAAISIKKNSTSIVEAISAEDLGKLPDSSVAESIARLPGVTAQRSAKSGKAADISVRGLSPSFNGTLLNGREQASTGNARSPEFDLFPAELMGSVVIYKTPDAQLVGSGLAATIDLRTVQPLDFGKRVMAANYRKARIGVRSGGEEGDGDRYSFSYIDQFADRTIGLALGFTKLKETGVNQQKFNSWGGWAPTLPFNGQQVALPGGFTADTESSTYDRDGAMASLQFRPNKNFKSTLDFFYSSGSTAQKKTGLEGAIGGNANGAYDPAGVLQNVTVVNGVAQSGTLTNFKGVVRNHVESADDDLKTIGWNNQLRLNDWTLVADLTHSKATKQATRYETTAGQPGNATNLDTISWTGFNGSNFTDVAYKTGLNYGDRAVAKLTDVNGWSGGFNSPQAGYVALPHIDDKVDSIRLSAKRDLEWGPIVGTTFGFNHTKREKSRTGAEGRLVVKGGNPYGVADVPGTETSVAGTTGLPIVSFNPIGSLGTIYELSQKVDADILNKDWAVREKVSTAYIMGDLDGTLFGIPYRGNIGTQIVHTDQSSSGQQVDQAKCTGNTAATCPSRIVTDGKTYTDFLPSANVSFDVGNEQQVRMGLAKVLSRANLDDLRASQNFSVSTTAVNPILTGSGGNAKLDPFSAKSFDISYEKYFAKKAYFSVAGFYKKLDTYIFRAPRVFDFAPFLSPGSPLPTSGPHTGSTVGLYTAPVNGDGGTIKGFELSANLPLSMVSKYLDGFGVMANHSNTSSAITLPTVGFSANAGSAITIPLPGLSRQVSNLRLYYENHGIQVAAAARKRSNFLGQVSDFQDNSQLTFIKGETIVDLQASYEFQSGFAKGFTVYVQANNWNNAKWQQYVTDPSAVTETVKYGRTYYFGANYKF</sequence>
<dbReference type="SUPFAM" id="SSF56935">
    <property type="entry name" value="Porins"/>
    <property type="match status" value="1"/>
</dbReference>
<dbReference type="InterPro" id="IPR012910">
    <property type="entry name" value="Plug_dom"/>
</dbReference>
<evidence type="ECO:0000256" key="3">
    <source>
        <dbReference type="ARBA" id="ARBA00023136"/>
    </source>
</evidence>
<evidence type="ECO:0000256" key="6">
    <source>
        <dbReference type="SAM" id="SignalP"/>
    </source>
</evidence>
<dbReference type="PANTHER" id="PTHR40980:SF3">
    <property type="entry name" value="TONB-DEPENDENT RECEPTOR-LIKE BETA-BARREL DOMAIN-CONTAINING PROTEIN"/>
    <property type="match status" value="1"/>
</dbReference>
<dbReference type="GO" id="GO:0009279">
    <property type="term" value="C:cell outer membrane"/>
    <property type="evidence" value="ECO:0007669"/>
    <property type="project" value="UniProtKB-SubCell"/>
</dbReference>